<name>Q0BRX9_GRABC</name>
<protein>
    <submittedName>
        <fullName evidence="1">Uncharacterized protein</fullName>
    </submittedName>
</protein>
<organism evidence="1 2">
    <name type="scientific">Granulibacter bethesdensis (strain ATCC BAA-1260 / CGDNIH1)</name>
    <dbReference type="NCBI Taxonomy" id="391165"/>
    <lineage>
        <taxon>Bacteria</taxon>
        <taxon>Pseudomonadati</taxon>
        <taxon>Pseudomonadota</taxon>
        <taxon>Alphaproteobacteria</taxon>
        <taxon>Acetobacterales</taxon>
        <taxon>Acetobacteraceae</taxon>
        <taxon>Granulibacter</taxon>
    </lineage>
</organism>
<proteinExistence type="predicted"/>
<evidence type="ECO:0000313" key="2">
    <source>
        <dbReference type="Proteomes" id="UP000001963"/>
    </source>
</evidence>
<reference evidence="1 2" key="1">
    <citation type="journal article" date="2007" name="J. Bacteriol.">
        <title>Genome sequence analysis of the emerging human pathogenic acetic acid bacterium Granulibacter bethesdensis.</title>
        <authorList>
            <person name="Greenberg D.E."/>
            <person name="Porcella S.F."/>
            <person name="Zelazny A.M."/>
            <person name="Virtaneva K."/>
            <person name="Sturdevant D.E."/>
            <person name="Kupko J.J.III."/>
            <person name="Barbian K.D."/>
            <person name="Babar A."/>
            <person name="Dorward D.W."/>
            <person name="Holland S.M."/>
        </authorList>
    </citation>
    <scope>NUCLEOTIDE SEQUENCE [LARGE SCALE GENOMIC DNA]</scope>
    <source>
        <strain evidence="2">ATCC BAA-1260 / CGDNIH1</strain>
    </source>
</reference>
<sequence>MMILSFFRNFIFFLAIMAIDLEDITRIVSHNALVACLTRSGKISRIPAGFLLNPLHFSTVAPLPGTTTVNALQIRIGNGVVVLVQFVSHGLCFPEFKNR</sequence>
<dbReference type="STRING" id="391165.GbCGDNIH1_1525"/>
<accession>Q0BRX9</accession>
<evidence type="ECO:0000313" key="1">
    <source>
        <dbReference type="EMBL" id="ABI62423.1"/>
    </source>
</evidence>
<dbReference type="Proteomes" id="UP000001963">
    <property type="component" value="Chromosome"/>
</dbReference>
<dbReference type="AlphaFoldDB" id="Q0BRX9"/>
<keyword evidence="2" id="KW-1185">Reference proteome</keyword>
<dbReference type="EMBL" id="CP000394">
    <property type="protein sequence ID" value="ABI62423.1"/>
    <property type="molecule type" value="Genomic_DNA"/>
</dbReference>
<dbReference type="KEGG" id="gbe:GbCGDNIH1_1525"/>
<gene>
    <name evidence="1" type="ordered locus">GbCGDNIH1_1525</name>
</gene>
<dbReference type="HOGENOM" id="CLU_2329806_0_0_5"/>